<dbReference type="PIRSF" id="PIRSF006806">
    <property type="entry name" value="FTHF_cligase"/>
    <property type="match status" value="1"/>
</dbReference>
<organism evidence="5 6">
    <name type="scientific">Spongisporangium articulatum</name>
    <dbReference type="NCBI Taxonomy" id="3362603"/>
    <lineage>
        <taxon>Bacteria</taxon>
        <taxon>Bacillati</taxon>
        <taxon>Actinomycetota</taxon>
        <taxon>Actinomycetes</taxon>
        <taxon>Kineosporiales</taxon>
        <taxon>Kineosporiaceae</taxon>
        <taxon>Spongisporangium</taxon>
    </lineage>
</organism>
<dbReference type="PANTHER" id="PTHR23407:SF1">
    <property type="entry name" value="5-FORMYLTETRAHYDROFOLATE CYCLO-LIGASE"/>
    <property type="match status" value="1"/>
</dbReference>
<sequence>MSDSELTPSKLALRRTVQAQRSRRTADEQAALARRLTAVALELPRLRAATCVALYASMSDEPDTVLLRHELRRRGTRVLLPVIADATTLDWAEDDGRLATAAVVNSVRSIAEPSGPRLGPEGLGAADVVIVPAQAVDTSGTRLGRGRGYYDRALAHAARGALVAALIHDDELLDATTTPVAREAHDHPVQAVITPTRWLYLQ</sequence>
<comment type="caution">
    <text evidence="5">The sequence shown here is derived from an EMBL/GenBank/DDBJ whole genome shotgun (WGS) entry which is preliminary data.</text>
</comment>
<keyword evidence="5" id="KW-0436">Ligase</keyword>
<keyword evidence="4" id="KW-0479">Metal-binding</keyword>
<dbReference type="NCBIfam" id="TIGR02727">
    <property type="entry name" value="MTHFS_bact"/>
    <property type="match status" value="1"/>
</dbReference>
<dbReference type="Gene3D" id="3.40.50.10420">
    <property type="entry name" value="NagB/RpiA/CoA transferase-like"/>
    <property type="match status" value="1"/>
</dbReference>
<dbReference type="RefSeq" id="WP_398282834.1">
    <property type="nucleotide sequence ID" value="NZ_JBITLV010000005.1"/>
</dbReference>
<proteinExistence type="inferred from homology"/>
<reference evidence="5 6" key="1">
    <citation type="submission" date="2024-10" db="EMBL/GenBank/DDBJ databases">
        <title>The Natural Products Discovery Center: Release of the First 8490 Sequenced Strains for Exploring Actinobacteria Biosynthetic Diversity.</title>
        <authorList>
            <person name="Kalkreuter E."/>
            <person name="Kautsar S.A."/>
            <person name="Yang D."/>
            <person name="Bader C.D."/>
            <person name="Teijaro C.N."/>
            <person name="Fluegel L."/>
            <person name="Davis C.M."/>
            <person name="Simpson J.R."/>
            <person name="Lauterbach L."/>
            <person name="Steele A.D."/>
            <person name="Gui C."/>
            <person name="Meng S."/>
            <person name="Li G."/>
            <person name="Viehrig K."/>
            <person name="Ye F."/>
            <person name="Su P."/>
            <person name="Kiefer A.F."/>
            <person name="Nichols A."/>
            <person name="Cepeda A.J."/>
            <person name="Yan W."/>
            <person name="Fan B."/>
            <person name="Jiang Y."/>
            <person name="Adhikari A."/>
            <person name="Zheng C.-J."/>
            <person name="Schuster L."/>
            <person name="Cowan T.M."/>
            <person name="Smanski M.J."/>
            <person name="Chevrette M.G."/>
            <person name="De Carvalho L.P.S."/>
            <person name="Shen B."/>
        </authorList>
    </citation>
    <scope>NUCLEOTIDE SEQUENCE [LARGE SCALE GENOMIC DNA]</scope>
    <source>
        <strain evidence="5 6">NPDC049639</strain>
    </source>
</reference>
<name>A0ABW8AQY5_9ACTN</name>
<keyword evidence="4" id="KW-0460">Magnesium</keyword>
<dbReference type="SUPFAM" id="SSF100950">
    <property type="entry name" value="NagB/RpiA/CoA transferase-like"/>
    <property type="match status" value="1"/>
</dbReference>
<dbReference type="InterPro" id="IPR002698">
    <property type="entry name" value="FTHF_cligase"/>
</dbReference>
<keyword evidence="2 4" id="KW-0547">Nucleotide-binding</keyword>
<comment type="similarity">
    <text evidence="1 4">Belongs to the 5-formyltetrahydrofolate cyclo-ligase family.</text>
</comment>
<keyword evidence="6" id="KW-1185">Reference proteome</keyword>
<dbReference type="Proteomes" id="UP001612915">
    <property type="component" value="Unassembled WGS sequence"/>
</dbReference>
<protein>
    <recommendedName>
        <fullName evidence="4">5-formyltetrahydrofolate cyclo-ligase</fullName>
        <ecNumber evidence="4">6.3.3.2</ecNumber>
    </recommendedName>
</protein>
<gene>
    <name evidence="5" type="ORF">ACIB24_17125</name>
</gene>
<evidence type="ECO:0000256" key="3">
    <source>
        <dbReference type="ARBA" id="ARBA00022840"/>
    </source>
</evidence>
<evidence type="ECO:0000313" key="6">
    <source>
        <dbReference type="Proteomes" id="UP001612915"/>
    </source>
</evidence>
<evidence type="ECO:0000256" key="1">
    <source>
        <dbReference type="ARBA" id="ARBA00010638"/>
    </source>
</evidence>
<dbReference type="EC" id="6.3.3.2" evidence="4"/>
<keyword evidence="3 4" id="KW-0067">ATP-binding</keyword>
<dbReference type="PANTHER" id="PTHR23407">
    <property type="entry name" value="ATPASE INHIBITOR/5-FORMYLTETRAHYDROFOLATE CYCLO-LIGASE"/>
    <property type="match status" value="1"/>
</dbReference>
<evidence type="ECO:0000256" key="4">
    <source>
        <dbReference type="RuleBase" id="RU361279"/>
    </source>
</evidence>
<evidence type="ECO:0000256" key="2">
    <source>
        <dbReference type="ARBA" id="ARBA00022741"/>
    </source>
</evidence>
<dbReference type="EMBL" id="JBITLV010000005">
    <property type="protein sequence ID" value="MFI7588793.1"/>
    <property type="molecule type" value="Genomic_DNA"/>
</dbReference>
<comment type="catalytic activity">
    <reaction evidence="4">
        <text>(6S)-5-formyl-5,6,7,8-tetrahydrofolate + ATP = (6R)-5,10-methenyltetrahydrofolate + ADP + phosphate</text>
        <dbReference type="Rhea" id="RHEA:10488"/>
        <dbReference type="ChEBI" id="CHEBI:30616"/>
        <dbReference type="ChEBI" id="CHEBI:43474"/>
        <dbReference type="ChEBI" id="CHEBI:57455"/>
        <dbReference type="ChEBI" id="CHEBI:57457"/>
        <dbReference type="ChEBI" id="CHEBI:456216"/>
        <dbReference type="EC" id="6.3.3.2"/>
    </reaction>
</comment>
<accession>A0ABW8AQY5</accession>
<dbReference type="Pfam" id="PF01812">
    <property type="entry name" value="5-FTHF_cyc-lig"/>
    <property type="match status" value="1"/>
</dbReference>
<comment type="cofactor">
    <cofactor evidence="4">
        <name>Mg(2+)</name>
        <dbReference type="ChEBI" id="CHEBI:18420"/>
    </cofactor>
</comment>
<dbReference type="InterPro" id="IPR037171">
    <property type="entry name" value="NagB/RpiA_transferase-like"/>
</dbReference>
<dbReference type="GO" id="GO:0030272">
    <property type="term" value="F:5-formyltetrahydrofolate cyclo-ligase activity"/>
    <property type="evidence" value="ECO:0007669"/>
    <property type="project" value="UniProtKB-EC"/>
</dbReference>
<dbReference type="InterPro" id="IPR024185">
    <property type="entry name" value="FTHF_cligase-like_sf"/>
</dbReference>
<evidence type="ECO:0000313" key="5">
    <source>
        <dbReference type="EMBL" id="MFI7588793.1"/>
    </source>
</evidence>